<dbReference type="EMBL" id="AP019308">
    <property type="protein sequence ID" value="BBH24677.1"/>
    <property type="molecule type" value="Genomic_DNA"/>
</dbReference>
<keyword evidence="1" id="KW-0472">Membrane</keyword>
<gene>
    <name evidence="2" type="ORF">Back11_60220</name>
</gene>
<dbReference type="RefSeq" id="WP_221226784.1">
    <property type="nucleotide sequence ID" value="NZ_JACHXC010000010.1"/>
</dbReference>
<dbReference type="AlphaFoldDB" id="A0A3G9J0G3"/>
<reference evidence="2 3" key="1">
    <citation type="submission" date="2018-11" db="EMBL/GenBank/DDBJ databases">
        <title>Complete genome sequence of Paenibacillus baekrokdamisoli strain KCTC 33723.</title>
        <authorList>
            <person name="Kang S.W."/>
            <person name="Lee K.C."/>
            <person name="Kim K.K."/>
            <person name="Kim J.S."/>
            <person name="Kim D.S."/>
            <person name="Ko S.H."/>
            <person name="Yang S.H."/>
            <person name="Lee J.S."/>
        </authorList>
    </citation>
    <scope>NUCLEOTIDE SEQUENCE [LARGE SCALE GENOMIC DNA]</scope>
    <source>
        <strain evidence="2 3">KCTC 33723</strain>
    </source>
</reference>
<evidence type="ECO:0000313" key="3">
    <source>
        <dbReference type="Proteomes" id="UP000275368"/>
    </source>
</evidence>
<evidence type="ECO:0000313" key="2">
    <source>
        <dbReference type="EMBL" id="BBH24677.1"/>
    </source>
</evidence>
<keyword evidence="1" id="KW-1133">Transmembrane helix</keyword>
<dbReference type="KEGG" id="pbk:Back11_60220"/>
<proteinExistence type="predicted"/>
<protein>
    <submittedName>
        <fullName evidence="2">Uncharacterized protein</fullName>
    </submittedName>
</protein>
<dbReference type="InterPro" id="IPR035238">
    <property type="entry name" value="DUF5345"/>
</dbReference>
<organism evidence="2 3">
    <name type="scientific">Paenibacillus baekrokdamisoli</name>
    <dbReference type="NCBI Taxonomy" id="1712516"/>
    <lineage>
        <taxon>Bacteria</taxon>
        <taxon>Bacillati</taxon>
        <taxon>Bacillota</taxon>
        <taxon>Bacilli</taxon>
        <taxon>Bacillales</taxon>
        <taxon>Paenibacillaceae</taxon>
        <taxon>Paenibacillus</taxon>
    </lineage>
</organism>
<name>A0A3G9J0G3_9BACL</name>
<keyword evidence="3" id="KW-1185">Reference proteome</keyword>
<dbReference type="Pfam" id="PF17280">
    <property type="entry name" value="DUF5345"/>
    <property type="match status" value="1"/>
</dbReference>
<dbReference type="Proteomes" id="UP000275368">
    <property type="component" value="Chromosome"/>
</dbReference>
<keyword evidence="1" id="KW-0812">Transmembrane</keyword>
<evidence type="ECO:0000256" key="1">
    <source>
        <dbReference type="SAM" id="Phobius"/>
    </source>
</evidence>
<accession>A0A3G9J0G3</accession>
<feature type="transmembrane region" description="Helical" evidence="1">
    <location>
        <begin position="86"/>
        <end position="103"/>
    </location>
</feature>
<feature type="transmembrane region" description="Helical" evidence="1">
    <location>
        <begin position="109"/>
        <end position="130"/>
    </location>
</feature>
<sequence>MSSRKKQRSRKETLDKISESTIFDKFDSSDDSFEESRDELDFQQLLGSHLSHWDASISPDVPSVDSLEQLIGEHKQVITRHLWRDLLLLWVIGGFMVSGLLLLLQSNIILFAIIQATALMAAAIFLGVTLRPRKQEGRRKWTH</sequence>